<dbReference type="Pfam" id="PF08386">
    <property type="entry name" value="Abhydrolase_4"/>
    <property type="match status" value="1"/>
</dbReference>
<dbReference type="Proteomes" id="UP000274907">
    <property type="component" value="Unassembled WGS sequence"/>
</dbReference>
<dbReference type="Gene3D" id="3.40.50.1820">
    <property type="entry name" value="alpha/beta hydrolase"/>
    <property type="match status" value="1"/>
</dbReference>
<dbReference type="InterPro" id="IPR013595">
    <property type="entry name" value="Pept_S33_TAP-like_C"/>
</dbReference>
<evidence type="ECO:0000259" key="2">
    <source>
        <dbReference type="Pfam" id="PF00561"/>
    </source>
</evidence>
<gene>
    <name evidence="4" type="ORF">EAH68_01190</name>
</gene>
<evidence type="ECO:0000313" key="5">
    <source>
        <dbReference type="Proteomes" id="UP000274907"/>
    </source>
</evidence>
<feature type="signal peptide" evidence="1">
    <location>
        <begin position="1"/>
        <end position="26"/>
    </location>
</feature>
<comment type="caution">
    <text evidence="4">The sequence shown here is derived from an EMBL/GenBank/DDBJ whole genome shotgun (WGS) entry which is preliminary data.</text>
</comment>
<keyword evidence="5" id="KW-1185">Reference proteome</keyword>
<dbReference type="OrthoDB" id="4447445at2"/>
<proteinExistence type="predicted"/>
<organism evidence="4 5">
    <name type="scientific">Corynebacterium hylobatis</name>
    <dbReference type="NCBI Taxonomy" id="1859290"/>
    <lineage>
        <taxon>Bacteria</taxon>
        <taxon>Bacillati</taxon>
        <taxon>Actinomycetota</taxon>
        <taxon>Actinomycetes</taxon>
        <taxon>Mycobacteriales</taxon>
        <taxon>Corynebacteriaceae</taxon>
        <taxon>Corynebacterium</taxon>
    </lineage>
</organism>
<evidence type="ECO:0000256" key="1">
    <source>
        <dbReference type="SAM" id="SignalP"/>
    </source>
</evidence>
<name>A0A430I2S7_9CORY</name>
<sequence length="526" mass="56254">MRALIRPLAAALGAATLLSLAPAAVAAPAPQITWEECPDLVSDNNAECGRINVPMNHAEPDGAQISVGFVRIPTADPTARRGTLFGNPGGPGAEAYSFFNNDGGIWPVGIMSEWDRVAVQPRGLTGSTPVNCGEEEPSSLGMHVRRGGFLRELCGQHSPGYPTSLTTSNTIDDWELVRQALEEEQISLLGVSYGTFLASGYATRYPEHTDRVVLDSVMNPELAWNGILGAQQEGYEGSLHDFMAWAASNNDVYGLGDTPRGVHEAWARQVFAETGTTPTIAAPAATAGDLPPGLGFTGGFGVGVMNATSSFNSFFRGLVSQVFTGGDQSDSFTLNTTRELLSDATQWDFLAQVINGEELLEDYYYTAYEEVEEELTEEELAEERDAMIGEQMQLLLICNENHQPGSLRHLPRYAWAQYVTGDIFTYPNARFASGAVCSGADPVTDLPPIDGSPLATRPLVVQGTGDPQTPHSLHGPMSEAMGAQVLTVHGNGHGHVAWGNEAVDEVVVDYLRTGRVEITDVAGLNG</sequence>
<evidence type="ECO:0000313" key="4">
    <source>
        <dbReference type="EMBL" id="RSZ66193.1"/>
    </source>
</evidence>
<feature type="domain" description="AB hydrolase-1" evidence="2">
    <location>
        <begin position="162"/>
        <end position="266"/>
    </location>
</feature>
<evidence type="ECO:0000259" key="3">
    <source>
        <dbReference type="Pfam" id="PF08386"/>
    </source>
</evidence>
<reference evidence="4 5" key="1">
    <citation type="submission" date="2018-12" db="EMBL/GenBank/DDBJ databases">
        <title>YIM 101343 draft genome.</title>
        <authorList>
            <person name="Chen X."/>
        </authorList>
    </citation>
    <scope>NUCLEOTIDE SEQUENCE [LARGE SCALE GENOMIC DNA]</scope>
    <source>
        <strain evidence="4 5">YIM 101343</strain>
    </source>
</reference>
<dbReference type="GO" id="GO:0016787">
    <property type="term" value="F:hydrolase activity"/>
    <property type="evidence" value="ECO:0007669"/>
    <property type="project" value="UniProtKB-KW"/>
</dbReference>
<dbReference type="AlphaFoldDB" id="A0A430I2S7"/>
<feature type="chain" id="PRO_5019417169" evidence="1">
    <location>
        <begin position="27"/>
        <end position="526"/>
    </location>
</feature>
<dbReference type="RefSeq" id="WP_126119483.1">
    <property type="nucleotide sequence ID" value="NZ_RXHJ01000001.1"/>
</dbReference>
<dbReference type="EMBL" id="RXHJ01000001">
    <property type="protein sequence ID" value="RSZ66193.1"/>
    <property type="molecule type" value="Genomic_DNA"/>
</dbReference>
<feature type="domain" description="Peptidase S33 tripeptidyl aminopeptidase-like C-terminal" evidence="3">
    <location>
        <begin position="432"/>
        <end position="520"/>
    </location>
</feature>
<dbReference type="SUPFAM" id="SSF53474">
    <property type="entry name" value="alpha/beta-Hydrolases"/>
    <property type="match status" value="1"/>
</dbReference>
<protein>
    <submittedName>
        <fullName evidence="4">Alpha/beta hydrolase</fullName>
    </submittedName>
</protein>
<dbReference type="Pfam" id="PF00561">
    <property type="entry name" value="Abhydrolase_1"/>
    <property type="match status" value="1"/>
</dbReference>
<dbReference type="InterPro" id="IPR029058">
    <property type="entry name" value="AB_hydrolase_fold"/>
</dbReference>
<keyword evidence="4" id="KW-0378">Hydrolase</keyword>
<dbReference type="InterPro" id="IPR000073">
    <property type="entry name" value="AB_hydrolase_1"/>
</dbReference>
<accession>A0A430I2S7</accession>
<keyword evidence="1" id="KW-0732">Signal</keyword>